<keyword evidence="6 7" id="KW-0472">Membrane</keyword>
<evidence type="ECO:0000256" key="1">
    <source>
        <dbReference type="ARBA" id="ARBA00004141"/>
    </source>
</evidence>
<organism evidence="9 10">
    <name type="scientific">Candidatus Roizmanbacteria bacterium RIFCSPLOWO2_01_FULL_37_16</name>
    <dbReference type="NCBI Taxonomy" id="1802058"/>
    <lineage>
        <taxon>Bacteria</taxon>
        <taxon>Candidatus Roizmaniibacteriota</taxon>
    </lineage>
</organism>
<evidence type="ECO:0000256" key="7">
    <source>
        <dbReference type="SAM" id="Phobius"/>
    </source>
</evidence>
<feature type="transmembrane region" description="Helical" evidence="7">
    <location>
        <begin position="207"/>
        <end position="231"/>
    </location>
</feature>
<dbReference type="SUPFAM" id="SSF103473">
    <property type="entry name" value="MFS general substrate transporter"/>
    <property type="match status" value="1"/>
</dbReference>
<evidence type="ECO:0000256" key="4">
    <source>
        <dbReference type="ARBA" id="ARBA00022692"/>
    </source>
</evidence>
<evidence type="ECO:0000259" key="8">
    <source>
        <dbReference type="PROSITE" id="PS50850"/>
    </source>
</evidence>
<feature type="domain" description="Major facilitator superfamily (MFS) profile" evidence="8">
    <location>
        <begin position="5"/>
        <end position="385"/>
    </location>
</feature>
<dbReference type="Pfam" id="PF07690">
    <property type="entry name" value="MFS_1"/>
    <property type="match status" value="2"/>
</dbReference>
<dbReference type="GO" id="GO:0016020">
    <property type="term" value="C:membrane"/>
    <property type="evidence" value="ECO:0007669"/>
    <property type="project" value="UniProtKB-SubCell"/>
</dbReference>
<feature type="transmembrane region" description="Helical" evidence="7">
    <location>
        <begin position="298"/>
        <end position="320"/>
    </location>
</feature>
<feature type="transmembrane region" description="Helical" evidence="7">
    <location>
        <begin position="128"/>
        <end position="151"/>
    </location>
</feature>
<evidence type="ECO:0000256" key="6">
    <source>
        <dbReference type="ARBA" id="ARBA00023136"/>
    </source>
</evidence>
<keyword evidence="4 7" id="KW-0812">Transmembrane</keyword>
<dbReference type="InterPro" id="IPR020846">
    <property type="entry name" value="MFS_dom"/>
</dbReference>
<feature type="transmembrane region" description="Helical" evidence="7">
    <location>
        <begin position="157"/>
        <end position="177"/>
    </location>
</feature>
<comment type="subcellular location">
    <subcellularLocation>
        <location evidence="1">Membrane</location>
        <topology evidence="1">Multi-pass membrane protein</topology>
    </subcellularLocation>
</comment>
<reference evidence="9 10" key="1">
    <citation type="journal article" date="2016" name="Nat. Commun.">
        <title>Thousands of microbial genomes shed light on interconnected biogeochemical processes in an aquifer system.</title>
        <authorList>
            <person name="Anantharaman K."/>
            <person name="Brown C.T."/>
            <person name="Hug L.A."/>
            <person name="Sharon I."/>
            <person name="Castelle C.J."/>
            <person name="Probst A.J."/>
            <person name="Thomas B.C."/>
            <person name="Singh A."/>
            <person name="Wilkins M.J."/>
            <person name="Karaoz U."/>
            <person name="Brodie E.L."/>
            <person name="Williams K.H."/>
            <person name="Hubbard S.S."/>
            <person name="Banfield J.F."/>
        </authorList>
    </citation>
    <scope>NUCLEOTIDE SEQUENCE [LARGE SCALE GENOMIC DNA]</scope>
</reference>
<feature type="transmembrane region" description="Helical" evidence="7">
    <location>
        <begin position="332"/>
        <end position="355"/>
    </location>
</feature>
<evidence type="ECO:0000313" key="10">
    <source>
        <dbReference type="Proteomes" id="UP000178040"/>
    </source>
</evidence>
<feature type="transmembrane region" description="Helical" evidence="7">
    <location>
        <begin position="7"/>
        <end position="30"/>
    </location>
</feature>
<dbReference type="AlphaFoldDB" id="A0A1F7IMN4"/>
<dbReference type="PANTHER" id="PTHR23504:SF115">
    <property type="entry name" value="MULTIDRUG RESISTANCE PROTEIN 2"/>
    <property type="match status" value="1"/>
</dbReference>
<dbReference type="PROSITE" id="PS00216">
    <property type="entry name" value="SUGAR_TRANSPORT_1"/>
    <property type="match status" value="1"/>
</dbReference>
<dbReference type="CDD" id="cd17330">
    <property type="entry name" value="MFS_SLC46_TetA_like"/>
    <property type="match status" value="1"/>
</dbReference>
<dbReference type="GO" id="GO:0022857">
    <property type="term" value="F:transmembrane transporter activity"/>
    <property type="evidence" value="ECO:0007669"/>
    <property type="project" value="InterPro"/>
</dbReference>
<feature type="transmembrane region" description="Helical" evidence="7">
    <location>
        <begin position="71"/>
        <end position="90"/>
    </location>
</feature>
<keyword evidence="3" id="KW-0813">Transport</keyword>
<feature type="transmembrane region" description="Helical" evidence="7">
    <location>
        <begin position="274"/>
        <end position="292"/>
    </location>
</feature>
<comment type="caution">
    <text evidence="9">The sequence shown here is derived from an EMBL/GenBank/DDBJ whole genome shotgun (WGS) entry which is preliminary data.</text>
</comment>
<keyword evidence="5 7" id="KW-1133">Transmembrane helix</keyword>
<evidence type="ECO:0000256" key="5">
    <source>
        <dbReference type="ARBA" id="ARBA00022989"/>
    </source>
</evidence>
<dbReference type="PRINTS" id="PR01035">
    <property type="entry name" value="TCRTETA"/>
</dbReference>
<feature type="transmembrane region" description="Helical" evidence="7">
    <location>
        <begin position="243"/>
        <end position="262"/>
    </location>
</feature>
<evidence type="ECO:0000256" key="3">
    <source>
        <dbReference type="ARBA" id="ARBA00022448"/>
    </source>
</evidence>
<feature type="transmembrane region" description="Helical" evidence="7">
    <location>
        <begin position="361"/>
        <end position="381"/>
    </location>
</feature>
<dbReference type="EMBL" id="MGAI01000025">
    <property type="protein sequence ID" value="OGK44631.1"/>
    <property type="molecule type" value="Genomic_DNA"/>
</dbReference>
<dbReference type="PANTHER" id="PTHR23504">
    <property type="entry name" value="MAJOR FACILITATOR SUPERFAMILY DOMAIN-CONTAINING PROTEIN 10"/>
    <property type="match status" value="1"/>
</dbReference>
<dbReference type="Proteomes" id="UP000178040">
    <property type="component" value="Unassembled WGS sequence"/>
</dbReference>
<comment type="similarity">
    <text evidence="2">Belongs to the major facilitator superfamily. TCR/Tet family.</text>
</comment>
<dbReference type="InterPro" id="IPR001958">
    <property type="entry name" value="Tet-R_TetA/multi-R_MdtG-like"/>
</dbReference>
<proteinExistence type="inferred from homology"/>
<evidence type="ECO:0000313" key="9">
    <source>
        <dbReference type="EMBL" id="OGK44631.1"/>
    </source>
</evidence>
<dbReference type="InterPro" id="IPR036259">
    <property type="entry name" value="MFS_trans_sf"/>
</dbReference>
<dbReference type="InterPro" id="IPR005829">
    <property type="entry name" value="Sugar_transporter_CS"/>
</dbReference>
<accession>A0A1F7IMN4</accession>
<sequence>MQNRNLLIIALIAVVNALGYGIIIPVLYSYSLKYGLSDFQNGLLFSTFSICQFLSTPIIGRLSDKYGRRPLLLISISGTALSFFIMAFAPSALFLFLARALDGATAGNIPVASAVISDTTSQGQRARGFGIIGASFGFGFIFGPAISALTVSVSASLPFIIAGAISLFALIITYLFLPETNKHLGEVKRSAFFNFKKLFQATFDENVGATLLITLFNAISFSLMIFAYQPFSLKILKLSANQISLLFTMFGAVGLTTQLFLVHRLVKLFGLKTIFSVALFSISAVFLTFFFIRSLPPFVLSSLFLGLSNSGVQTLIPTILSNETDAKSQGSILGLNASYMSIGQILGPLIGGLVASFAIPYAFLAASFFSLVCFFLSFQVLKRGVKKESAF</sequence>
<dbReference type="InterPro" id="IPR011701">
    <property type="entry name" value="MFS"/>
</dbReference>
<gene>
    <name evidence="9" type="ORF">A3B40_02810</name>
</gene>
<name>A0A1F7IMN4_9BACT</name>
<dbReference type="PROSITE" id="PS50850">
    <property type="entry name" value="MFS"/>
    <property type="match status" value="1"/>
</dbReference>
<dbReference type="Gene3D" id="1.20.1250.20">
    <property type="entry name" value="MFS general substrate transporter like domains"/>
    <property type="match status" value="1"/>
</dbReference>
<evidence type="ECO:0000256" key="2">
    <source>
        <dbReference type="ARBA" id="ARBA00007520"/>
    </source>
</evidence>
<protein>
    <recommendedName>
        <fullName evidence="8">Major facilitator superfamily (MFS) profile domain-containing protein</fullName>
    </recommendedName>
</protein>